<feature type="transmembrane region" description="Helical" evidence="5">
    <location>
        <begin position="92"/>
        <end position="114"/>
    </location>
</feature>
<feature type="transmembrane region" description="Helical" evidence="5">
    <location>
        <begin position="120"/>
        <end position="138"/>
    </location>
</feature>
<evidence type="ECO:0000313" key="7">
    <source>
        <dbReference type="EMBL" id="SVC12608.1"/>
    </source>
</evidence>
<keyword evidence="3 5" id="KW-1133">Transmembrane helix</keyword>
<dbReference type="AlphaFoldDB" id="A0A382JLI4"/>
<keyword evidence="4 5" id="KW-0472">Membrane</keyword>
<feature type="domain" description="EamA" evidence="6">
    <location>
        <begin position="7"/>
        <end position="139"/>
    </location>
</feature>
<feature type="transmembrane region" description="Helical" evidence="5">
    <location>
        <begin position="176"/>
        <end position="196"/>
    </location>
</feature>
<evidence type="ECO:0000256" key="2">
    <source>
        <dbReference type="ARBA" id="ARBA00022692"/>
    </source>
</evidence>
<sequence>MPDGLFPVLLALSAAILFAFGNQCSRIAMRYTDPQTATLFQIGVSTTLYWLASPFYLEASYWSSPVLPLLAAIGLFRPLLSANLGMAGTRILGPTISSTLASTAPLFGVALGVLMLAETLSWEVAAGTGGIVSAVVILSWRRGSARSWPLIALLLPVCAALLRSLAHAFAKIGLETLPSPFFVALVAYSVSFPFALANDVRVRRGGRTAIPVAGLKWLLATGLIYAVSVLIMNTALMSGRLIVVSPIVACSPLFTLLLGRFVFREQALTRRVAFAVLLVVPSVALIGLRA</sequence>
<organism evidence="7">
    <name type="scientific">marine metagenome</name>
    <dbReference type="NCBI Taxonomy" id="408172"/>
    <lineage>
        <taxon>unclassified sequences</taxon>
        <taxon>metagenomes</taxon>
        <taxon>ecological metagenomes</taxon>
    </lineage>
</organism>
<dbReference type="EMBL" id="UINC01074927">
    <property type="protein sequence ID" value="SVC12608.1"/>
    <property type="molecule type" value="Genomic_DNA"/>
</dbReference>
<dbReference type="SUPFAM" id="SSF103481">
    <property type="entry name" value="Multidrug resistance efflux transporter EmrE"/>
    <property type="match status" value="2"/>
</dbReference>
<gene>
    <name evidence="7" type="ORF">METZ01_LOCUS265462</name>
</gene>
<feature type="transmembrane region" description="Helical" evidence="5">
    <location>
        <begin position="6"/>
        <end position="25"/>
    </location>
</feature>
<feature type="transmembrane region" description="Helical" evidence="5">
    <location>
        <begin position="150"/>
        <end position="170"/>
    </location>
</feature>
<keyword evidence="2 5" id="KW-0812">Transmembrane</keyword>
<feature type="transmembrane region" description="Helical" evidence="5">
    <location>
        <begin position="242"/>
        <end position="263"/>
    </location>
</feature>
<reference evidence="7" key="1">
    <citation type="submission" date="2018-05" db="EMBL/GenBank/DDBJ databases">
        <authorList>
            <person name="Lanie J.A."/>
            <person name="Ng W.-L."/>
            <person name="Kazmierczak K.M."/>
            <person name="Andrzejewski T.M."/>
            <person name="Davidsen T.M."/>
            <person name="Wayne K.J."/>
            <person name="Tettelin H."/>
            <person name="Glass J.I."/>
            <person name="Rusch D."/>
            <person name="Podicherti R."/>
            <person name="Tsui H.-C.T."/>
            <person name="Winkler M.E."/>
        </authorList>
    </citation>
    <scope>NUCLEOTIDE SEQUENCE</scope>
</reference>
<feature type="transmembrane region" description="Helical" evidence="5">
    <location>
        <begin position="217"/>
        <end position="236"/>
    </location>
</feature>
<dbReference type="InterPro" id="IPR050638">
    <property type="entry name" value="AA-Vitamin_Transporters"/>
</dbReference>
<name>A0A382JLI4_9ZZZZ</name>
<dbReference type="InterPro" id="IPR037185">
    <property type="entry name" value="EmrE-like"/>
</dbReference>
<dbReference type="InterPro" id="IPR000620">
    <property type="entry name" value="EamA_dom"/>
</dbReference>
<dbReference type="Pfam" id="PF00892">
    <property type="entry name" value="EamA"/>
    <property type="match status" value="2"/>
</dbReference>
<dbReference type="GO" id="GO:0016020">
    <property type="term" value="C:membrane"/>
    <property type="evidence" value="ECO:0007669"/>
    <property type="project" value="UniProtKB-SubCell"/>
</dbReference>
<evidence type="ECO:0000256" key="4">
    <source>
        <dbReference type="ARBA" id="ARBA00023136"/>
    </source>
</evidence>
<evidence type="ECO:0000256" key="3">
    <source>
        <dbReference type="ARBA" id="ARBA00022989"/>
    </source>
</evidence>
<dbReference type="Gene3D" id="1.10.3730.20">
    <property type="match status" value="1"/>
</dbReference>
<dbReference type="PANTHER" id="PTHR32322">
    <property type="entry name" value="INNER MEMBRANE TRANSPORTER"/>
    <property type="match status" value="1"/>
</dbReference>
<proteinExistence type="predicted"/>
<protein>
    <recommendedName>
        <fullName evidence="6">EamA domain-containing protein</fullName>
    </recommendedName>
</protein>
<dbReference type="PANTHER" id="PTHR32322:SF2">
    <property type="entry name" value="EAMA DOMAIN-CONTAINING PROTEIN"/>
    <property type="match status" value="1"/>
</dbReference>
<evidence type="ECO:0000256" key="1">
    <source>
        <dbReference type="ARBA" id="ARBA00004141"/>
    </source>
</evidence>
<feature type="domain" description="EamA" evidence="6">
    <location>
        <begin position="151"/>
        <end position="286"/>
    </location>
</feature>
<feature type="transmembrane region" description="Helical" evidence="5">
    <location>
        <begin position="272"/>
        <end position="288"/>
    </location>
</feature>
<accession>A0A382JLI4</accession>
<evidence type="ECO:0000259" key="6">
    <source>
        <dbReference type="Pfam" id="PF00892"/>
    </source>
</evidence>
<evidence type="ECO:0000256" key="5">
    <source>
        <dbReference type="SAM" id="Phobius"/>
    </source>
</evidence>
<comment type="subcellular location">
    <subcellularLocation>
        <location evidence="1">Membrane</location>
        <topology evidence="1">Multi-pass membrane protein</topology>
    </subcellularLocation>
</comment>